<sequence length="206" mass="23026">WLAARQADLLPVPYFHVVFTLPTPVAEIAFQNKARVYAILFRTAAETLRTIGADEKHLGAEIGLVAVLHSWGQTLTYHPHLHCIVPGGGPSLDGSRWVACKPGFFLPVRVLSRLFRRRFLEELQAAFAAGELAFFGNLAGLAQSAAFARRLRELRQVEWVVYAKPPFGGPEQVLAYLGRYTHRVAISNARLVDMSDDGRVSFRWKD</sequence>
<evidence type="ECO:0000313" key="3">
    <source>
        <dbReference type="Proteomes" id="UP000476332"/>
    </source>
</evidence>
<dbReference type="GO" id="GO:0004803">
    <property type="term" value="F:transposase activity"/>
    <property type="evidence" value="ECO:0007669"/>
    <property type="project" value="InterPro"/>
</dbReference>
<dbReference type="PANTHER" id="PTHR37023:SF1">
    <property type="entry name" value="ISSOD25 TRANSPOSASE TNPA_ISSOD25"/>
    <property type="match status" value="1"/>
</dbReference>
<dbReference type="Proteomes" id="UP000476332">
    <property type="component" value="Unassembled WGS sequence"/>
</dbReference>
<dbReference type="GO" id="GO:0003677">
    <property type="term" value="F:DNA binding"/>
    <property type="evidence" value="ECO:0007669"/>
    <property type="project" value="InterPro"/>
</dbReference>
<protein>
    <submittedName>
        <fullName evidence="2">IS91 family transposase</fullName>
    </submittedName>
</protein>
<organism evidence="2 3">
    <name type="scientific">Aurantimonas aggregata</name>
    <dbReference type="NCBI Taxonomy" id="2047720"/>
    <lineage>
        <taxon>Bacteria</taxon>
        <taxon>Pseudomonadati</taxon>
        <taxon>Pseudomonadota</taxon>
        <taxon>Alphaproteobacteria</taxon>
        <taxon>Hyphomicrobiales</taxon>
        <taxon>Aurantimonadaceae</taxon>
        <taxon>Aurantimonas</taxon>
    </lineage>
</organism>
<dbReference type="GO" id="GO:0006313">
    <property type="term" value="P:DNA transposition"/>
    <property type="evidence" value="ECO:0007669"/>
    <property type="project" value="InterPro"/>
</dbReference>
<comment type="caution">
    <text evidence="2">The sequence shown here is derived from an EMBL/GenBank/DDBJ whole genome shotgun (WGS) entry which is preliminary data.</text>
</comment>
<dbReference type="EMBL" id="JAAAMJ010000093">
    <property type="protein sequence ID" value="NDV89577.1"/>
    <property type="molecule type" value="Genomic_DNA"/>
</dbReference>
<feature type="non-terminal residue" evidence="2">
    <location>
        <position position="206"/>
    </location>
</feature>
<gene>
    <name evidence="2" type="ORF">GTW51_23410</name>
</gene>
<evidence type="ECO:0000259" key="1">
    <source>
        <dbReference type="Pfam" id="PF04986"/>
    </source>
</evidence>
<evidence type="ECO:0000313" key="2">
    <source>
        <dbReference type="EMBL" id="NDV89577.1"/>
    </source>
</evidence>
<dbReference type="AlphaFoldDB" id="A0A6L9MNZ3"/>
<dbReference type="RefSeq" id="WP_163046417.1">
    <property type="nucleotide sequence ID" value="NZ_JAAAMJ010000093.1"/>
</dbReference>
<accession>A0A6L9MNZ3</accession>
<reference evidence="2 3" key="1">
    <citation type="submission" date="2020-01" db="EMBL/GenBank/DDBJ databases">
        <title>Genomes of bacteria type strains.</title>
        <authorList>
            <person name="Chen J."/>
            <person name="Zhu S."/>
            <person name="Chen J."/>
        </authorList>
    </citation>
    <scope>NUCLEOTIDE SEQUENCE [LARGE SCALE GENOMIC DNA]</scope>
    <source>
        <strain evidence="2 3">KCTC 52919</strain>
    </source>
</reference>
<dbReference type="InterPro" id="IPR007069">
    <property type="entry name" value="Transposase_32"/>
</dbReference>
<feature type="non-terminal residue" evidence="2">
    <location>
        <position position="1"/>
    </location>
</feature>
<feature type="domain" description="Transposase IS801/IS1294" evidence="1">
    <location>
        <begin position="63"/>
        <end position="206"/>
    </location>
</feature>
<dbReference type="PANTHER" id="PTHR37023">
    <property type="entry name" value="TRANSPOSASE"/>
    <property type="match status" value="1"/>
</dbReference>
<proteinExistence type="predicted"/>
<dbReference type="Pfam" id="PF04986">
    <property type="entry name" value="Y2_Tnp"/>
    <property type="match status" value="1"/>
</dbReference>
<name>A0A6L9MNZ3_9HYPH</name>
<keyword evidence="3" id="KW-1185">Reference proteome</keyword>